<keyword evidence="3" id="KW-1185">Reference proteome</keyword>
<dbReference type="EMBL" id="FMCX01000004">
    <property type="protein sequence ID" value="SCF22725.1"/>
    <property type="molecule type" value="Genomic_DNA"/>
</dbReference>
<dbReference type="Gene3D" id="3.40.50.300">
    <property type="entry name" value="P-loop containing nucleotide triphosphate hydrolases"/>
    <property type="match status" value="1"/>
</dbReference>
<dbReference type="Pfam" id="PF13481">
    <property type="entry name" value="AAA_25"/>
    <property type="match status" value="1"/>
</dbReference>
<evidence type="ECO:0000313" key="3">
    <source>
        <dbReference type="Proteomes" id="UP000199504"/>
    </source>
</evidence>
<proteinExistence type="predicted"/>
<feature type="compositionally biased region" description="Polar residues" evidence="1">
    <location>
        <begin position="116"/>
        <end position="125"/>
    </location>
</feature>
<protein>
    <submittedName>
        <fullName evidence="2">AAA domain-containing protein</fullName>
    </submittedName>
</protein>
<dbReference type="Proteomes" id="UP000199504">
    <property type="component" value="Unassembled WGS sequence"/>
</dbReference>
<gene>
    <name evidence="2" type="ORF">GA0070564_104270</name>
</gene>
<name>A0A1C4YPS0_9ACTN</name>
<sequence length="485" mass="52322">MTDSFLAKAKAARGVAEYKPLPPIMAVNGSGRGYAQAALTREADEVRFAAPGTRNDALNRAAFSLGQLVGGGELAEETVRMTLTAAALSAGLDRREIDPTIASGLNKGLLSPRQAPRQTECTPSTPCHGPTCEFCSPAGWIDGQATGEEVAEQPTPLDVLKGALVDSAGLDDIPDPEPLIGEDIVFRDTLVWMVGKPGCGKSFSALDMAGCIATGEPWQTYRVQQGRVLYLVAEGVRGVKKRVRAWEQSMGHPMTGVDFLPIAVQSTNGAQWDAFVQLARENQYALIVIDTQSRVTVGVEENSNTEMGEFVHQAERLRAACAACVLIVHHIGRNGETGRGATVLDGALSTIIKVTKDEDQIRLECTKNKDAAEWDDINLRVVPTGESVVLMLDDGLSPKASAVSHAALKMGITWWEHHADSWVTASNLVDVVAPKTTFYRNVRELEREHIVEIDTSGRWPRYRISKPPENGPVGHVPAVVPQSHP</sequence>
<organism evidence="2 3">
    <name type="scientific">Micromonospora mirobrigensis</name>
    <dbReference type="NCBI Taxonomy" id="262898"/>
    <lineage>
        <taxon>Bacteria</taxon>
        <taxon>Bacillati</taxon>
        <taxon>Actinomycetota</taxon>
        <taxon>Actinomycetes</taxon>
        <taxon>Micromonosporales</taxon>
        <taxon>Micromonosporaceae</taxon>
        <taxon>Micromonospora</taxon>
    </lineage>
</organism>
<feature type="region of interest" description="Disordered" evidence="1">
    <location>
        <begin position="105"/>
        <end position="126"/>
    </location>
</feature>
<evidence type="ECO:0000313" key="2">
    <source>
        <dbReference type="EMBL" id="SCF22725.1"/>
    </source>
</evidence>
<accession>A0A1C4YPS0</accession>
<dbReference type="InterPro" id="IPR027417">
    <property type="entry name" value="P-loop_NTPase"/>
</dbReference>
<dbReference type="STRING" id="262898.GA0070564_104270"/>
<feature type="region of interest" description="Disordered" evidence="1">
    <location>
        <begin position="462"/>
        <end position="485"/>
    </location>
</feature>
<evidence type="ECO:0000256" key="1">
    <source>
        <dbReference type="SAM" id="MobiDB-lite"/>
    </source>
</evidence>
<dbReference type="SUPFAM" id="SSF52540">
    <property type="entry name" value="P-loop containing nucleoside triphosphate hydrolases"/>
    <property type="match status" value="1"/>
</dbReference>
<reference evidence="3" key="1">
    <citation type="submission" date="2016-06" db="EMBL/GenBank/DDBJ databases">
        <authorList>
            <person name="Varghese N."/>
            <person name="Submissions Spin"/>
        </authorList>
    </citation>
    <scope>NUCLEOTIDE SEQUENCE [LARGE SCALE GENOMIC DNA]</scope>
    <source>
        <strain evidence="3">DSM 44830</strain>
    </source>
</reference>
<dbReference type="AlphaFoldDB" id="A0A1C4YPS0"/>